<dbReference type="InterPro" id="IPR011614">
    <property type="entry name" value="Catalase_core"/>
</dbReference>
<evidence type="ECO:0000256" key="4">
    <source>
        <dbReference type="ARBA" id="ARBA00012314"/>
    </source>
</evidence>
<evidence type="ECO:0000256" key="2">
    <source>
        <dbReference type="ARBA" id="ARBA00002974"/>
    </source>
</evidence>
<evidence type="ECO:0000256" key="5">
    <source>
        <dbReference type="ARBA" id="ARBA00022559"/>
    </source>
</evidence>
<name>A0AAF1C3B7_9MICO</name>
<evidence type="ECO:0000259" key="14">
    <source>
        <dbReference type="SMART" id="SM01060"/>
    </source>
</evidence>
<evidence type="ECO:0000256" key="10">
    <source>
        <dbReference type="ARBA" id="ARBA00023324"/>
    </source>
</evidence>
<dbReference type="InterPro" id="IPR020835">
    <property type="entry name" value="Catalase_sf"/>
</dbReference>
<protein>
    <recommendedName>
        <fullName evidence="4">catalase</fullName>
        <ecNumber evidence="4">1.11.1.6</ecNumber>
    </recommendedName>
</protein>
<dbReference type="GO" id="GO:0020037">
    <property type="term" value="F:heme binding"/>
    <property type="evidence" value="ECO:0007669"/>
    <property type="project" value="InterPro"/>
</dbReference>
<dbReference type="SMART" id="SM01060">
    <property type="entry name" value="Catalase"/>
    <property type="match status" value="1"/>
</dbReference>
<dbReference type="Gene3D" id="2.40.180.10">
    <property type="entry name" value="Catalase core domain"/>
    <property type="match status" value="1"/>
</dbReference>
<evidence type="ECO:0000256" key="9">
    <source>
        <dbReference type="ARBA" id="ARBA00023004"/>
    </source>
</evidence>
<evidence type="ECO:0000313" key="16">
    <source>
        <dbReference type="Proteomes" id="UP001304340"/>
    </source>
</evidence>
<dbReference type="GO" id="GO:0046872">
    <property type="term" value="F:metal ion binding"/>
    <property type="evidence" value="ECO:0007669"/>
    <property type="project" value="UniProtKB-KW"/>
</dbReference>
<comment type="function">
    <text evidence="2">Decomposes hydrogen peroxide into water and oxygen; serves to protect cells from the toxic effects of hydrogen peroxide.</text>
</comment>
<keyword evidence="7 12" id="KW-0479">Metal-binding</keyword>
<keyword evidence="10" id="KW-0376">Hydrogen peroxide</keyword>
<feature type="active site" evidence="11">
    <location>
        <position position="66"/>
    </location>
</feature>
<keyword evidence="16" id="KW-1185">Reference proteome</keyword>
<dbReference type="AlphaFoldDB" id="A0AAF1C3B7"/>
<evidence type="ECO:0000313" key="15">
    <source>
        <dbReference type="EMBL" id="WPF80673.1"/>
    </source>
</evidence>
<keyword evidence="6 12" id="KW-0349">Heme</keyword>
<keyword evidence="5" id="KW-0575">Peroxidase</keyword>
<evidence type="ECO:0000256" key="7">
    <source>
        <dbReference type="ARBA" id="ARBA00022723"/>
    </source>
</evidence>
<dbReference type="Proteomes" id="UP001304340">
    <property type="component" value="Chromosome"/>
</dbReference>
<sequence>MTDVASQPPAPGDDRPVLTTRQGHPVYDNQNQRTVGARGPATLENYHFLEKISHFDRERIPERVVHARGVLAYGTFTADGTVGDEPISRYTRARLFQEPGKKTDVAVRFSTVAGGRDSSEMARDPRGFAVKFYTEDGNWDLVGNNLGVFFIRDAVKFPDFIHSQKPDPVTFEASVPERAFDFFSQTPEAMHMVSLVFSPRGLPASLRTMQGFGVNTYKWVNEAGETQLVKYHWLPAQGVASYTAADGAVIQGKTLGAHTKDLYDSIEAGDHPSWELHVQLMDDHDHPELDFDPLDDTKVWPENIFPLRKVGTMTLDRMPENFFAENEQISFGTGVLVDGLDFSDDKMLVGRTFSYSDTQRYRVGPNYLQLPVNQAKNAAVATNQQGGQMQYAVDANGANPHVNYEPSITGGLREGQAPTHDEQGPEIVGRLTRARIPRTDDYTQAGERYQLSEQWEKDDLVTNLVDALSQCRREIQERMVWHFFLCDDEWGQRVGDGLGISADDVRGLEPLQSQTLTEAELERAANLGKNGPRDVTGLVMTHCVPNEHVVVAG</sequence>
<gene>
    <name evidence="15" type="ORF">SANBI_001895</name>
</gene>
<comment type="cofactor">
    <cofactor evidence="1 12">
        <name>heme</name>
        <dbReference type="ChEBI" id="CHEBI:30413"/>
    </cofactor>
</comment>
<dbReference type="PIRSF" id="PIRSF038928">
    <property type="entry name" value="Catalase_clade1-3"/>
    <property type="match status" value="1"/>
</dbReference>
<evidence type="ECO:0000256" key="13">
    <source>
        <dbReference type="SAM" id="MobiDB-lite"/>
    </source>
</evidence>
<dbReference type="InterPro" id="IPR010582">
    <property type="entry name" value="Catalase_immune_responsive"/>
</dbReference>
<dbReference type="InterPro" id="IPR002226">
    <property type="entry name" value="Catalase_haem_BS"/>
</dbReference>
<dbReference type="PROSITE" id="PS00437">
    <property type="entry name" value="CATALASE_1"/>
    <property type="match status" value="1"/>
</dbReference>
<dbReference type="GO" id="GO:0005737">
    <property type="term" value="C:cytoplasm"/>
    <property type="evidence" value="ECO:0007669"/>
    <property type="project" value="TreeGrafter"/>
</dbReference>
<evidence type="ECO:0000256" key="3">
    <source>
        <dbReference type="ARBA" id="ARBA00005329"/>
    </source>
</evidence>
<dbReference type="EMBL" id="CP138359">
    <property type="protein sequence ID" value="WPF80673.1"/>
    <property type="molecule type" value="Genomic_DNA"/>
</dbReference>
<evidence type="ECO:0000256" key="11">
    <source>
        <dbReference type="PIRSR" id="PIRSR038928-1"/>
    </source>
</evidence>
<feature type="region of interest" description="Disordered" evidence="13">
    <location>
        <begin position="1"/>
        <end position="33"/>
    </location>
</feature>
<dbReference type="InterPro" id="IPR024711">
    <property type="entry name" value="Catalase_clade1/3"/>
</dbReference>
<dbReference type="PRINTS" id="PR00067">
    <property type="entry name" value="CATALASE"/>
</dbReference>
<dbReference type="Pfam" id="PF00199">
    <property type="entry name" value="Catalase"/>
    <property type="match status" value="1"/>
</dbReference>
<keyword evidence="9 12" id="KW-0408">Iron</keyword>
<dbReference type="GO" id="GO:0004096">
    <property type="term" value="F:catalase activity"/>
    <property type="evidence" value="ECO:0007669"/>
    <property type="project" value="UniProtKB-EC"/>
</dbReference>
<dbReference type="SUPFAM" id="SSF56634">
    <property type="entry name" value="Heme-dependent catalase-like"/>
    <property type="match status" value="1"/>
</dbReference>
<dbReference type="EC" id="1.11.1.6" evidence="4"/>
<dbReference type="GO" id="GO:0042744">
    <property type="term" value="P:hydrogen peroxide catabolic process"/>
    <property type="evidence" value="ECO:0007669"/>
    <property type="project" value="UniProtKB-KW"/>
</dbReference>
<dbReference type="Pfam" id="PF06628">
    <property type="entry name" value="Catalase-rel"/>
    <property type="match status" value="1"/>
</dbReference>
<reference evidence="16" key="1">
    <citation type="submission" date="2023-11" db="EMBL/GenBank/DDBJ databases">
        <authorList>
            <person name="Helweg L.P."/>
            <person name="Kiel A."/>
            <person name="Hitz F."/>
            <person name="Ruckert-Reed C."/>
            <person name="Busche T."/>
            <person name="Kaltschmidt B."/>
            <person name="Kaltschmidt C."/>
        </authorList>
    </citation>
    <scope>NUCLEOTIDE SEQUENCE [LARGE SCALE GENOMIC DNA]</scope>
    <source>
        <strain evidence="16">4.1</strain>
    </source>
</reference>
<evidence type="ECO:0000256" key="6">
    <source>
        <dbReference type="ARBA" id="ARBA00022617"/>
    </source>
</evidence>
<comment type="similarity">
    <text evidence="3">Belongs to the catalase family.</text>
</comment>
<evidence type="ECO:0000256" key="8">
    <source>
        <dbReference type="ARBA" id="ARBA00023002"/>
    </source>
</evidence>
<dbReference type="PROSITE" id="PS51402">
    <property type="entry name" value="CATALASE_3"/>
    <property type="match status" value="1"/>
</dbReference>
<proteinExistence type="inferred from homology"/>
<dbReference type="RefSeq" id="WP_319154421.1">
    <property type="nucleotide sequence ID" value="NZ_CP138359.1"/>
</dbReference>
<dbReference type="PANTHER" id="PTHR11465:SF23">
    <property type="entry name" value="CATALASE-2"/>
    <property type="match status" value="1"/>
</dbReference>
<organism evidence="15 16">
    <name type="scientific">Sanguibacter biliveldensis</name>
    <dbReference type="NCBI Taxonomy" id="3030830"/>
    <lineage>
        <taxon>Bacteria</taxon>
        <taxon>Bacillati</taxon>
        <taxon>Actinomycetota</taxon>
        <taxon>Actinomycetes</taxon>
        <taxon>Micrococcales</taxon>
        <taxon>Sanguibacteraceae</taxon>
        <taxon>Sanguibacter</taxon>
    </lineage>
</organism>
<evidence type="ECO:0000256" key="12">
    <source>
        <dbReference type="PIRSR" id="PIRSR038928-2"/>
    </source>
</evidence>
<feature type="active site" evidence="11">
    <location>
        <position position="144"/>
    </location>
</feature>
<dbReference type="GO" id="GO:0042542">
    <property type="term" value="P:response to hydrogen peroxide"/>
    <property type="evidence" value="ECO:0007669"/>
    <property type="project" value="TreeGrafter"/>
</dbReference>
<feature type="domain" description="Catalase core" evidence="14">
    <location>
        <begin position="19"/>
        <end position="413"/>
    </location>
</feature>
<evidence type="ECO:0000256" key="1">
    <source>
        <dbReference type="ARBA" id="ARBA00001971"/>
    </source>
</evidence>
<feature type="binding site" description="axial binding residue" evidence="12">
    <location>
        <position position="355"/>
    </location>
    <ligand>
        <name>heme</name>
        <dbReference type="ChEBI" id="CHEBI:30413"/>
    </ligand>
    <ligandPart>
        <name>Fe</name>
        <dbReference type="ChEBI" id="CHEBI:18248"/>
    </ligandPart>
</feature>
<dbReference type="KEGG" id="sbil:SANBI_001895"/>
<keyword evidence="8" id="KW-0560">Oxidoreductase</keyword>
<dbReference type="PANTHER" id="PTHR11465">
    <property type="entry name" value="CATALASE"/>
    <property type="match status" value="1"/>
</dbReference>
<dbReference type="InterPro" id="IPR018028">
    <property type="entry name" value="Catalase"/>
</dbReference>
<accession>A0AAF1C3B7</accession>
<dbReference type="CDD" id="cd08154">
    <property type="entry name" value="catalase_clade_1"/>
    <property type="match status" value="1"/>
</dbReference>